<evidence type="ECO:0000313" key="1">
    <source>
        <dbReference type="EMBL" id="KAF9660974.1"/>
    </source>
</evidence>
<gene>
    <name evidence="1" type="ORF">SADUNF_Sadunf19G0019600</name>
</gene>
<proteinExistence type="predicted"/>
<dbReference type="Proteomes" id="UP000657918">
    <property type="component" value="Unassembled WGS sequence"/>
</dbReference>
<reference evidence="1 2" key="1">
    <citation type="submission" date="2020-10" db="EMBL/GenBank/DDBJ databases">
        <title>Plant Genome Project.</title>
        <authorList>
            <person name="Zhang R.-G."/>
        </authorList>
    </citation>
    <scope>NUCLEOTIDE SEQUENCE [LARGE SCALE GENOMIC DNA]</scope>
    <source>
        <strain evidence="1">FAFU-HL-1</strain>
        <tissue evidence="1">Leaf</tissue>
    </source>
</reference>
<name>A0A835J3D5_9ROSI</name>
<organism evidence="1 2">
    <name type="scientific">Salix dunnii</name>
    <dbReference type="NCBI Taxonomy" id="1413687"/>
    <lineage>
        <taxon>Eukaryota</taxon>
        <taxon>Viridiplantae</taxon>
        <taxon>Streptophyta</taxon>
        <taxon>Embryophyta</taxon>
        <taxon>Tracheophyta</taxon>
        <taxon>Spermatophyta</taxon>
        <taxon>Magnoliopsida</taxon>
        <taxon>eudicotyledons</taxon>
        <taxon>Gunneridae</taxon>
        <taxon>Pentapetalae</taxon>
        <taxon>rosids</taxon>
        <taxon>fabids</taxon>
        <taxon>Malpighiales</taxon>
        <taxon>Salicaceae</taxon>
        <taxon>Saliceae</taxon>
        <taxon>Salix</taxon>
    </lineage>
</organism>
<keyword evidence="2" id="KW-1185">Reference proteome</keyword>
<accession>A0A835J3D5</accession>
<dbReference type="EMBL" id="JADGMS010000019">
    <property type="protein sequence ID" value="KAF9660974.1"/>
    <property type="molecule type" value="Genomic_DNA"/>
</dbReference>
<protein>
    <submittedName>
        <fullName evidence="1">Uncharacterized protein</fullName>
    </submittedName>
</protein>
<comment type="caution">
    <text evidence="1">The sequence shown here is derived from an EMBL/GenBank/DDBJ whole genome shotgun (WGS) entry which is preliminary data.</text>
</comment>
<evidence type="ECO:0000313" key="2">
    <source>
        <dbReference type="Proteomes" id="UP000657918"/>
    </source>
</evidence>
<sequence>MQNNNQCTYAVLSKHHLCTLVLLRPENNASCRVLGQQTWPKCTDNLLNHSGARAILNESCGRSSGEQRSRASSVSGLACSAIGLVSDMGRSEENILGFSY</sequence>
<dbReference type="AlphaFoldDB" id="A0A835J3D5"/>